<feature type="transmembrane region" description="Helical" evidence="2">
    <location>
        <begin position="521"/>
        <end position="541"/>
    </location>
</feature>
<keyword evidence="2" id="KW-1133">Transmembrane helix</keyword>
<dbReference type="InterPro" id="IPR015797">
    <property type="entry name" value="NUDIX_hydrolase-like_dom_sf"/>
</dbReference>
<proteinExistence type="predicted"/>
<dbReference type="OrthoDB" id="77989at2759"/>
<dbReference type="SUPFAM" id="SSF55811">
    <property type="entry name" value="Nudix"/>
    <property type="match status" value="1"/>
</dbReference>
<reference evidence="4 5" key="1">
    <citation type="journal article" date="2018" name="BMC Genomics">
        <title>Genomic evidence for intraspecific hybridization in a clonal and extremely halotolerant yeast.</title>
        <authorList>
            <person name="Gostincar C."/>
            <person name="Stajich J.E."/>
            <person name="Zupancic J."/>
            <person name="Zalar P."/>
            <person name="Gunde-Cimerman N."/>
        </authorList>
    </citation>
    <scope>NUCLEOTIDE SEQUENCE [LARGE SCALE GENOMIC DNA]</scope>
    <source>
        <strain evidence="4 5">EXF-2682</strain>
    </source>
</reference>
<protein>
    <recommendedName>
        <fullName evidence="3">Nudix hydrolase domain-containing protein</fullName>
    </recommendedName>
</protein>
<dbReference type="VEuPathDB" id="FungiDB:BTJ68_12237"/>
<dbReference type="PANTHER" id="PTHR12992:SF44">
    <property type="entry name" value="NUDIX HYDROLASE DOMAIN-CONTAINING PROTEIN"/>
    <property type="match status" value="1"/>
</dbReference>
<accession>A0A3M7CJW8</accession>
<dbReference type="EMBL" id="QWIP01000904">
    <property type="protein sequence ID" value="RMY52401.1"/>
    <property type="molecule type" value="Genomic_DNA"/>
</dbReference>
<feature type="compositionally biased region" description="Polar residues" evidence="1">
    <location>
        <begin position="442"/>
        <end position="452"/>
    </location>
</feature>
<feature type="region of interest" description="Disordered" evidence="1">
    <location>
        <begin position="409"/>
        <end position="491"/>
    </location>
</feature>
<dbReference type="AlphaFoldDB" id="A0A3M7CJW8"/>
<evidence type="ECO:0000313" key="5">
    <source>
        <dbReference type="Proteomes" id="UP000269276"/>
    </source>
</evidence>
<dbReference type="Gene3D" id="3.90.79.10">
    <property type="entry name" value="Nucleoside Triphosphate Pyrophosphohydrolase"/>
    <property type="match status" value="1"/>
</dbReference>
<evidence type="ECO:0000259" key="3">
    <source>
        <dbReference type="PROSITE" id="PS51462"/>
    </source>
</evidence>
<sequence length="554" mass="60197">MPKVAKETFLSTMSTPGMAPTLVSQTHTLLRHLSASPYPDLESPEATKRRASVAFIIRIKPSYSHWPTSSEKIHDLDTFYAQDWVQHGDPEVLFIKRASRKGDRWTSHVALPGGKRDPEDADDQAAAIRESWEEVGLDVQAHAISCGNLPQRLVTTHWGKKPLMVLCPYVFLLTTPHIPPLRLQPTEVAATHWVPLRSLQSPAQRTVAFEDVSSRLANQETGVKRWMLSLILGKMMFAAINLLPTESLHSAETPAPDTGVQLQDNRHVQEPSPLSILGLRNLFFQLTNPDPNPPKQDSPLLLWGLTLGVISDFLDLIPPHNALELWTYPTFSPLDVRFVVWLMTYRFKQRKRAELQAGTAVPSSASSSTTGTNTATPTTQEAGTARMNLHRPSFGGVTESLANSAVFVPRPDETGLHGLGTGSSPPPHPPVAPHNSSNPSSTSETGPSTNPSAVPDPRKAAVSTMLEGYVAPPPSSSSSSSFSSSSPLPSDGNLTPHSLIVRALLPPIDSRARYYDIVRRAVGIALFGRAAAVLGVVVWVLRQRGRGRGKVVGG</sequence>
<dbReference type="GO" id="GO:0010945">
    <property type="term" value="F:coenzyme A diphosphatase activity"/>
    <property type="evidence" value="ECO:0007669"/>
    <property type="project" value="InterPro"/>
</dbReference>
<keyword evidence="2" id="KW-0812">Transmembrane</keyword>
<keyword evidence="2" id="KW-0472">Membrane</keyword>
<feature type="region of interest" description="Disordered" evidence="1">
    <location>
        <begin position="353"/>
        <end position="385"/>
    </location>
</feature>
<dbReference type="Pfam" id="PF00293">
    <property type="entry name" value="NUDIX"/>
    <property type="match status" value="1"/>
</dbReference>
<dbReference type="PANTHER" id="PTHR12992">
    <property type="entry name" value="NUDIX HYDROLASE"/>
    <property type="match status" value="1"/>
</dbReference>
<dbReference type="CDD" id="cd03426">
    <property type="entry name" value="NUDIX_CoAse_Nudt7"/>
    <property type="match status" value="1"/>
</dbReference>
<evidence type="ECO:0000256" key="1">
    <source>
        <dbReference type="SAM" id="MobiDB-lite"/>
    </source>
</evidence>
<dbReference type="Proteomes" id="UP000269276">
    <property type="component" value="Unassembled WGS sequence"/>
</dbReference>
<feature type="domain" description="Nudix hydrolase" evidence="3">
    <location>
        <begin position="48"/>
        <end position="219"/>
    </location>
</feature>
<dbReference type="InterPro" id="IPR000086">
    <property type="entry name" value="NUDIX_hydrolase_dom"/>
</dbReference>
<name>A0A3M7CJW8_HORWE</name>
<comment type="caution">
    <text evidence="4">The sequence shown here is derived from an EMBL/GenBank/DDBJ whole genome shotgun (WGS) entry which is preliminary data.</text>
</comment>
<dbReference type="InterPro" id="IPR045121">
    <property type="entry name" value="CoAse"/>
</dbReference>
<evidence type="ECO:0000256" key="2">
    <source>
        <dbReference type="SAM" id="Phobius"/>
    </source>
</evidence>
<evidence type="ECO:0000313" key="4">
    <source>
        <dbReference type="EMBL" id="RMY52401.1"/>
    </source>
</evidence>
<feature type="compositionally biased region" description="Low complexity" evidence="1">
    <location>
        <begin position="357"/>
        <end position="385"/>
    </location>
</feature>
<dbReference type="PROSITE" id="PS51462">
    <property type="entry name" value="NUDIX"/>
    <property type="match status" value="1"/>
</dbReference>
<feature type="compositionally biased region" description="Low complexity" evidence="1">
    <location>
        <begin position="476"/>
        <end position="490"/>
    </location>
</feature>
<organism evidence="4 5">
    <name type="scientific">Hortaea werneckii</name>
    <name type="common">Black yeast</name>
    <name type="synonym">Cladosporium werneckii</name>
    <dbReference type="NCBI Taxonomy" id="91943"/>
    <lineage>
        <taxon>Eukaryota</taxon>
        <taxon>Fungi</taxon>
        <taxon>Dikarya</taxon>
        <taxon>Ascomycota</taxon>
        <taxon>Pezizomycotina</taxon>
        <taxon>Dothideomycetes</taxon>
        <taxon>Dothideomycetidae</taxon>
        <taxon>Mycosphaerellales</taxon>
        <taxon>Teratosphaeriaceae</taxon>
        <taxon>Hortaea</taxon>
    </lineage>
</organism>
<gene>
    <name evidence="4" type="ORF">D0863_14274</name>
</gene>